<dbReference type="InterPro" id="IPR050638">
    <property type="entry name" value="AA-Vitamin_Transporters"/>
</dbReference>
<dbReference type="InterPro" id="IPR037185">
    <property type="entry name" value="EmrE-like"/>
</dbReference>
<accession>A0A8S8XH80</accession>
<evidence type="ECO:0000256" key="5">
    <source>
        <dbReference type="ARBA" id="ARBA00023136"/>
    </source>
</evidence>
<dbReference type="PANTHER" id="PTHR32322:SF18">
    <property type="entry name" value="S-ADENOSYLMETHIONINE_S-ADENOSYLHOMOCYSTEINE TRANSPORTER"/>
    <property type="match status" value="1"/>
</dbReference>
<dbReference type="SUPFAM" id="SSF103481">
    <property type="entry name" value="Multidrug resistance efflux transporter EmrE"/>
    <property type="match status" value="2"/>
</dbReference>
<keyword evidence="9" id="KW-1185">Reference proteome</keyword>
<keyword evidence="4 6" id="KW-1133">Transmembrane helix</keyword>
<feature type="transmembrane region" description="Helical" evidence="6">
    <location>
        <begin position="91"/>
        <end position="111"/>
    </location>
</feature>
<comment type="caution">
    <text evidence="8">The sequence shown here is derived from an EMBL/GenBank/DDBJ whole genome shotgun (WGS) entry which is preliminary data.</text>
</comment>
<feature type="transmembrane region" description="Helical" evidence="6">
    <location>
        <begin position="148"/>
        <end position="169"/>
    </location>
</feature>
<evidence type="ECO:0000256" key="6">
    <source>
        <dbReference type="SAM" id="Phobius"/>
    </source>
</evidence>
<dbReference type="AlphaFoldDB" id="A0A8S8XH80"/>
<keyword evidence="2" id="KW-1003">Cell membrane</keyword>
<feature type="transmembrane region" description="Helical" evidence="6">
    <location>
        <begin position="64"/>
        <end position="85"/>
    </location>
</feature>
<protein>
    <recommendedName>
        <fullName evidence="7">EamA domain-containing protein</fullName>
    </recommendedName>
</protein>
<dbReference type="EMBL" id="BOPV01000001">
    <property type="protein sequence ID" value="GIL40606.1"/>
    <property type="molecule type" value="Genomic_DNA"/>
</dbReference>
<feature type="domain" description="EamA" evidence="7">
    <location>
        <begin position="5"/>
        <end position="136"/>
    </location>
</feature>
<evidence type="ECO:0000256" key="2">
    <source>
        <dbReference type="ARBA" id="ARBA00022475"/>
    </source>
</evidence>
<feature type="domain" description="EamA" evidence="7">
    <location>
        <begin position="150"/>
        <end position="286"/>
    </location>
</feature>
<comment type="subcellular location">
    <subcellularLocation>
        <location evidence="1">Cell membrane</location>
        <topology evidence="1">Multi-pass membrane protein</topology>
    </subcellularLocation>
</comment>
<dbReference type="GO" id="GO:0005886">
    <property type="term" value="C:plasma membrane"/>
    <property type="evidence" value="ECO:0007669"/>
    <property type="project" value="UniProtKB-SubCell"/>
</dbReference>
<evidence type="ECO:0000256" key="3">
    <source>
        <dbReference type="ARBA" id="ARBA00022692"/>
    </source>
</evidence>
<feature type="transmembrane region" description="Helical" evidence="6">
    <location>
        <begin position="181"/>
        <end position="202"/>
    </location>
</feature>
<feature type="transmembrane region" description="Helical" evidence="6">
    <location>
        <begin position="269"/>
        <end position="286"/>
    </location>
</feature>
<dbReference type="Proteomes" id="UP000681075">
    <property type="component" value="Unassembled WGS sequence"/>
</dbReference>
<proteinExistence type="predicted"/>
<name>A0A8S8XH80_9PROT</name>
<sequence>MLFAYAQLALAMAMVGAVVALAKPLLAVFPLLVLVTLRQVIASTTLMAWVAATGGSLRPPPRDVWRPLLLQVLFGNFLFNIALLAGVARTGAIEAGLITSTLPAMIALLAWRMLGEHITVPTRVAVLLAIAGVALLELAGSHDGGDNSLLGDALVFLAVLFEALYTIYAKQLSGRIEPLHATMWANLIGLVLFLPFGLFQIGDVAFGAVAVSDWLLLLAYALMASVFAFWLWYRGTVRVPAAKAGLFTALMPLTAVAVAIAALGETPTIAHAVGSLLLLGSLALAVRKA</sequence>
<dbReference type="Pfam" id="PF00892">
    <property type="entry name" value="EamA"/>
    <property type="match status" value="2"/>
</dbReference>
<reference evidence="8" key="1">
    <citation type="submission" date="2021-02" db="EMBL/GenBank/DDBJ databases">
        <title>Genome sequence of Rhodospirillales sp. strain TMPK1 isolated from soil.</title>
        <authorList>
            <person name="Nakai R."/>
            <person name="Kusada H."/>
            <person name="Tamaki H."/>
        </authorList>
    </citation>
    <scope>NUCLEOTIDE SEQUENCE</scope>
    <source>
        <strain evidence="8">TMPK1</strain>
    </source>
</reference>
<evidence type="ECO:0000256" key="1">
    <source>
        <dbReference type="ARBA" id="ARBA00004651"/>
    </source>
</evidence>
<evidence type="ECO:0000313" key="8">
    <source>
        <dbReference type="EMBL" id="GIL40606.1"/>
    </source>
</evidence>
<feature type="transmembrane region" description="Helical" evidence="6">
    <location>
        <begin position="245"/>
        <end position="263"/>
    </location>
</feature>
<dbReference type="RefSeq" id="WP_420243736.1">
    <property type="nucleotide sequence ID" value="NZ_BOPV01000001.1"/>
</dbReference>
<keyword evidence="3 6" id="KW-0812">Transmembrane</keyword>
<organism evidence="8 9">
    <name type="scientific">Roseiterribacter gracilis</name>
    <dbReference type="NCBI Taxonomy" id="2812848"/>
    <lineage>
        <taxon>Bacteria</taxon>
        <taxon>Pseudomonadati</taxon>
        <taxon>Pseudomonadota</taxon>
        <taxon>Alphaproteobacteria</taxon>
        <taxon>Rhodospirillales</taxon>
        <taxon>Roseiterribacteraceae</taxon>
        <taxon>Roseiterribacter</taxon>
    </lineage>
</organism>
<gene>
    <name evidence="8" type="ORF">TMPK1_28430</name>
</gene>
<keyword evidence="5 6" id="KW-0472">Membrane</keyword>
<evidence type="ECO:0000259" key="7">
    <source>
        <dbReference type="Pfam" id="PF00892"/>
    </source>
</evidence>
<dbReference type="InterPro" id="IPR000620">
    <property type="entry name" value="EamA_dom"/>
</dbReference>
<evidence type="ECO:0000256" key="4">
    <source>
        <dbReference type="ARBA" id="ARBA00022989"/>
    </source>
</evidence>
<dbReference type="PANTHER" id="PTHR32322">
    <property type="entry name" value="INNER MEMBRANE TRANSPORTER"/>
    <property type="match status" value="1"/>
</dbReference>
<feature type="transmembrane region" description="Helical" evidence="6">
    <location>
        <begin position="123"/>
        <end position="142"/>
    </location>
</feature>
<evidence type="ECO:0000313" key="9">
    <source>
        <dbReference type="Proteomes" id="UP000681075"/>
    </source>
</evidence>
<feature type="transmembrane region" description="Helical" evidence="6">
    <location>
        <begin position="214"/>
        <end position="233"/>
    </location>
</feature>